<dbReference type="PANTHER" id="PTHR21100:SF9">
    <property type="entry name" value="PREFOLDIN SUBUNIT 4"/>
    <property type="match status" value="1"/>
</dbReference>
<keyword evidence="2 3" id="KW-0143">Chaperone</keyword>
<evidence type="ECO:0000313" key="5">
    <source>
        <dbReference type="EMBL" id="SZX67559.1"/>
    </source>
</evidence>
<comment type="subunit">
    <text evidence="3">Heterohexamer of two PFD-alpha type and four PFD-beta type subunits.</text>
</comment>
<dbReference type="EMBL" id="FNXT01000804">
    <property type="protein sequence ID" value="SZX67559.1"/>
    <property type="molecule type" value="Genomic_DNA"/>
</dbReference>
<dbReference type="GO" id="GO:0051082">
    <property type="term" value="F:unfolded protein binding"/>
    <property type="evidence" value="ECO:0007669"/>
    <property type="project" value="InterPro"/>
</dbReference>
<dbReference type="STRING" id="3088.A0A383VRU8"/>
<dbReference type="AlphaFoldDB" id="A0A383VRU8"/>
<dbReference type="Pfam" id="PF01920">
    <property type="entry name" value="Prefoldin_2"/>
    <property type="match status" value="1"/>
</dbReference>
<dbReference type="InterPro" id="IPR002777">
    <property type="entry name" value="PFD_beta-like"/>
</dbReference>
<dbReference type="Gene3D" id="1.10.287.370">
    <property type="match status" value="1"/>
</dbReference>
<dbReference type="GO" id="GO:0009409">
    <property type="term" value="P:response to cold"/>
    <property type="evidence" value="ECO:0007669"/>
    <property type="project" value="UniProtKB-ARBA"/>
</dbReference>
<sequence length="132" mass="15044">MASAGSSKVSVTWEDQQNINKFSNLYSRLGDIEQQLKEQKKLLDNLDDASAELMLADDDEPVRMRVGECFWGIDKTAAEEKLEALTEEAQQHYRQLEQQMADGQQQLGELRTQLYARLGDSINLDTPYTESK</sequence>
<dbReference type="GO" id="GO:0006457">
    <property type="term" value="P:protein folding"/>
    <property type="evidence" value="ECO:0007669"/>
    <property type="project" value="UniProtKB-UniRule"/>
</dbReference>
<name>A0A383VRU8_TETOB</name>
<organism evidence="5 6">
    <name type="scientific">Tetradesmus obliquus</name>
    <name type="common">Green alga</name>
    <name type="synonym">Acutodesmus obliquus</name>
    <dbReference type="NCBI Taxonomy" id="3088"/>
    <lineage>
        <taxon>Eukaryota</taxon>
        <taxon>Viridiplantae</taxon>
        <taxon>Chlorophyta</taxon>
        <taxon>core chlorophytes</taxon>
        <taxon>Chlorophyceae</taxon>
        <taxon>CS clade</taxon>
        <taxon>Sphaeropleales</taxon>
        <taxon>Scenedesmaceae</taxon>
        <taxon>Tetradesmus</taxon>
    </lineage>
</organism>
<reference evidence="5 6" key="1">
    <citation type="submission" date="2016-10" db="EMBL/GenBank/DDBJ databases">
        <authorList>
            <person name="Cai Z."/>
        </authorList>
    </citation>
    <scope>NUCLEOTIDE SEQUENCE [LARGE SCALE GENOMIC DNA]</scope>
</reference>
<dbReference type="InterPro" id="IPR016661">
    <property type="entry name" value="PFDN4"/>
</dbReference>
<dbReference type="CDD" id="cd23165">
    <property type="entry name" value="Prefoldin_4"/>
    <property type="match status" value="1"/>
</dbReference>
<comment type="function">
    <text evidence="3">Binds specifically to cytosolic chaperonin (c-CPN) and transfers target proteins to it. Binds to nascent polypeptide chain and promotes folding in an environment in which there are many competing pathways for nonnative proteins.</text>
</comment>
<comment type="similarity">
    <text evidence="1 3">Belongs to the prefoldin subunit beta family.</text>
</comment>
<dbReference type="InterPro" id="IPR009053">
    <property type="entry name" value="Prefoldin"/>
</dbReference>
<evidence type="ECO:0000256" key="2">
    <source>
        <dbReference type="ARBA" id="ARBA00023186"/>
    </source>
</evidence>
<proteinExistence type="inferred from homology"/>
<evidence type="ECO:0000256" key="4">
    <source>
        <dbReference type="SAM" id="Coils"/>
    </source>
</evidence>
<protein>
    <recommendedName>
        <fullName evidence="3">Prefoldin subunit 4</fullName>
    </recommendedName>
</protein>
<dbReference type="GO" id="GO:0005737">
    <property type="term" value="C:cytoplasm"/>
    <property type="evidence" value="ECO:0007669"/>
    <property type="project" value="TreeGrafter"/>
</dbReference>
<dbReference type="SUPFAM" id="SSF46579">
    <property type="entry name" value="Prefoldin"/>
    <property type="match status" value="1"/>
</dbReference>
<evidence type="ECO:0000313" key="6">
    <source>
        <dbReference type="Proteomes" id="UP000256970"/>
    </source>
</evidence>
<keyword evidence="6" id="KW-1185">Reference proteome</keyword>
<dbReference type="Proteomes" id="UP000256970">
    <property type="component" value="Unassembled WGS sequence"/>
</dbReference>
<evidence type="ECO:0000256" key="1">
    <source>
        <dbReference type="ARBA" id="ARBA00008045"/>
    </source>
</evidence>
<dbReference type="GO" id="GO:0016272">
    <property type="term" value="C:prefoldin complex"/>
    <property type="evidence" value="ECO:0007669"/>
    <property type="project" value="UniProtKB-UniRule"/>
</dbReference>
<feature type="coiled-coil region" evidence="4">
    <location>
        <begin position="29"/>
        <end position="113"/>
    </location>
</feature>
<dbReference type="PANTHER" id="PTHR21100">
    <property type="entry name" value="PREFOLDIN SUBUNIT 4"/>
    <property type="match status" value="1"/>
</dbReference>
<gene>
    <name evidence="5" type="ORF">BQ4739_LOCUS7944</name>
</gene>
<keyword evidence="4" id="KW-0175">Coiled coil</keyword>
<evidence type="ECO:0000256" key="3">
    <source>
        <dbReference type="PIRNR" id="PIRNR016477"/>
    </source>
</evidence>
<accession>A0A383VRU8</accession>
<dbReference type="PIRSF" id="PIRSF016477">
    <property type="entry name" value="Prefoldin_subunit_4"/>
    <property type="match status" value="1"/>
</dbReference>